<feature type="transmembrane region" description="Helical" evidence="8">
    <location>
        <begin position="70"/>
        <end position="89"/>
    </location>
</feature>
<keyword evidence="11" id="KW-1185">Reference proteome</keyword>
<organism evidence="10 11">
    <name type="scientific">Alkalicoccobacillus plakortidis</name>
    <dbReference type="NCBI Taxonomy" id="444060"/>
    <lineage>
        <taxon>Bacteria</taxon>
        <taxon>Bacillati</taxon>
        <taxon>Bacillota</taxon>
        <taxon>Bacilli</taxon>
        <taxon>Bacillales</taxon>
        <taxon>Bacillaceae</taxon>
        <taxon>Alkalicoccobacillus</taxon>
    </lineage>
</organism>
<dbReference type="Pfam" id="PF01061">
    <property type="entry name" value="ABC2_membrane"/>
    <property type="match status" value="1"/>
</dbReference>
<evidence type="ECO:0000256" key="1">
    <source>
        <dbReference type="ARBA" id="ARBA00004651"/>
    </source>
</evidence>
<proteinExistence type="inferred from homology"/>
<reference evidence="10" key="1">
    <citation type="submission" date="2022-06" db="EMBL/GenBank/DDBJ databases">
        <title>Alkalicoccobacillus porphyridii sp. nov., isolated from a marine red alga, Porphyridium purpureum and reclassification of Shouchella plakortidis and Shouchella gibsonii as Alkalicoccobacillus plakortidis comb. nov. and Alkalicoccobacillus gibsonii comb. nov.</title>
        <authorList>
            <person name="Kim K.H."/>
            <person name="Lee J.K."/>
            <person name="Han D.M."/>
            <person name="Baek J.H."/>
            <person name="Jeon C.O."/>
        </authorList>
    </citation>
    <scope>NUCLEOTIDE SEQUENCE</scope>
    <source>
        <strain evidence="10">DSM 19153</strain>
    </source>
</reference>
<feature type="transmembrane region" description="Helical" evidence="8">
    <location>
        <begin position="37"/>
        <end position="58"/>
    </location>
</feature>
<accession>A0ABT0XIR4</accession>
<evidence type="ECO:0000313" key="10">
    <source>
        <dbReference type="EMBL" id="MCM2675742.1"/>
    </source>
</evidence>
<protein>
    <recommendedName>
        <fullName evidence="8">Transport permease protein</fullName>
    </recommendedName>
</protein>
<dbReference type="InterPro" id="IPR047817">
    <property type="entry name" value="ABC2_TM_bact-type"/>
</dbReference>
<dbReference type="Proteomes" id="UP001203665">
    <property type="component" value="Unassembled WGS sequence"/>
</dbReference>
<dbReference type="InterPro" id="IPR013525">
    <property type="entry name" value="ABC2_TM"/>
</dbReference>
<keyword evidence="6 8" id="KW-1133">Transmembrane helix</keyword>
<keyword evidence="3 8" id="KW-0813">Transport</keyword>
<feature type="transmembrane region" description="Helical" evidence="8">
    <location>
        <begin position="110"/>
        <end position="137"/>
    </location>
</feature>
<feature type="transmembrane region" description="Helical" evidence="8">
    <location>
        <begin position="149"/>
        <end position="174"/>
    </location>
</feature>
<evidence type="ECO:0000256" key="7">
    <source>
        <dbReference type="ARBA" id="ARBA00023136"/>
    </source>
</evidence>
<comment type="similarity">
    <text evidence="2 8">Belongs to the ABC-2 integral membrane protein family.</text>
</comment>
<dbReference type="PANTHER" id="PTHR30413">
    <property type="entry name" value="INNER MEMBRANE TRANSPORT PERMEASE"/>
    <property type="match status" value="1"/>
</dbReference>
<name>A0ABT0XIR4_9BACI</name>
<evidence type="ECO:0000256" key="8">
    <source>
        <dbReference type="RuleBase" id="RU361157"/>
    </source>
</evidence>
<dbReference type="RefSeq" id="WP_251606874.1">
    <property type="nucleotide sequence ID" value="NZ_JAMQJY010000001.1"/>
</dbReference>
<feature type="transmembrane region" description="Helical" evidence="8">
    <location>
        <begin position="237"/>
        <end position="257"/>
    </location>
</feature>
<evidence type="ECO:0000256" key="2">
    <source>
        <dbReference type="ARBA" id="ARBA00007783"/>
    </source>
</evidence>
<keyword evidence="5 8" id="KW-0812">Transmembrane</keyword>
<dbReference type="EMBL" id="JAMQJY010000001">
    <property type="protein sequence ID" value="MCM2675742.1"/>
    <property type="molecule type" value="Genomic_DNA"/>
</dbReference>
<gene>
    <name evidence="10" type="ORF">NDM98_09715</name>
</gene>
<evidence type="ECO:0000256" key="5">
    <source>
        <dbReference type="ARBA" id="ARBA00022692"/>
    </source>
</evidence>
<dbReference type="PROSITE" id="PS51012">
    <property type="entry name" value="ABC_TM2"/>
    <property type="match status" value="1"/>
</dbReference>
<sequence length="267" mass="31452">MRNIFSIIKEQYKNKHLIFRLAGYEQRSKYQLHYLGMLWQIFNPLMQVLVFWAIFGLGIRGGADVGETPFFVWLVIGLIPWFFISPTILQGSNSVHQKIRMVSKMKFPISVLPSIVIVGNAMSFVLMLGILAIILLINRINPGIYILQLPYYLISLFTFLYVFTLFSSTIATIIRDYYQLLQAGMRMMFFLSPIVWVPYTMPDWMISFLQLNPFYYLFEGFRDTLLGRAWFFENLAYMSYFWTGILVLAFIGSYIHYKFKDSFVDYL</sequence>
<comment type="subcellular location">
    <subcellularLocation>
        <location evidence="1 8">Cell membrane</location>
        <topology evidence="1 8">Multi-pass membrane protein</topology>
    </subcellularLocation>
</comment>
<evidence type="ECO:0000256" key="6">
    <source>
        <dbReference type="ARBA" id="ARBA00022989"/>
    </source>
</evidence>
<feature type="transmembrane region" description="Helical" evidence="8">
    <location>
        <begin position="195"/>
        <end position="217"/>
    </location>
</feature>
<dbReference type="PANTHER" id="PTHR30413:SF10">
    <property type="entry name" value="CAPSULE POLYSACCHARIDE EXPORT INNER-MEMBRANE PROTEIN CTRC"/>
    <property type="match status" value="1"/>
</dbReference>
<evidence type="ECO:0000256" key="4">
    <source>
        <dbReference type="ARBA" id="ARBA00022475"/>
    </source>
</evidence>
<comment type="caution">
    <text evidence="10">The sequence shown here is derived from an EMBL/GenBank/DDBJ whole genome shotgun (WGS) entry which is preliminary data.</text>
</comment>
<feature type="domain" description="ABC transmembrane type-2" evidence="9">
    <location>
        <begin position="35"/>
        <end position="259"/>
    </location>
</feature>
<keyword evidence="4 8" id="KW-1003">Cell membrane</keyword>
<evidence type="ECO:0000259" key="9">
    <source>
        <dbReference type="PROSITE" id="PS51012"/>
    </source>
</evidence>
<evidence type="ECO:0000313" key="11">
    <source>
        <dbReference type="Proteomes" id="UP001203665"/>
    </source>
</evidence>
<evidence type="ECO:0000256" key="3">
    <source>
        <dbReference type="ARBA" id="ARBA00022448"/>
    </source>
</evidence>
<keyword evidence="7 8" id="KW-0472">Membrane</keyword>